<keyword evidence="3" id="KW-1185">Reference proteome</keyword>
<proteinExistence type="predicted"/>
<dbReference type="NCBIfam" id="TIGR04256">
    <property type="entry name" value="GxxExxY"/>
    <property type="match status" value="1"/>
</dbReference>
<dbReference type="Proteomes" id="UP001206067">
    <property type="component" value="Unassembled WGS sequence"/>
</dbReference>
<protein>
    <submittedName>
        <fullName evidence="2">GxxExxY protein</fullName>
    </submittedName>
</protein>
<dbReference type="InterPro" id="IPR026350">
    <property type="entry name" value="GxxExxY"/>
</dbReference>
<organism evidence="2 3">
    <name type="scientific">Parerythrobacter lacustris</name>
    <dbReference type="NCBI Taxonomy" id="2969984"/>
    <lineage>
        <taxon>Bacteria</taxon>
        <taxon>Pseudomonadati</taxon>
        <taxon>Pseudomonadota</taxon>
        <taxon>Alphaproteobacteria</taxon>
        <taxon>Sphingomonadales</taxon>
        <taxon>Erythrobacteraceae</taxon>
        <taxon>Parerythrobacter</taxon>
    </lineage>
</organism>
<reference evidence="2 3" key="1">
    <citation type="submission" date="2022-08" db="EMBL/GenBank/DDBJ databases">
        <title>Polyphasic taxonomy analysis of Qipengyuania sp.RS5-5.</title>
        <authorList>
            <person name="Xamxidin M."/>
            <person name="Wu M."/>
        </authorList>
    </citation>
    <scope>NUCLEOTIDE SEQUENCE [LARGE SCALE GENOMIC DNA]</scope>
    <source>
        <strain evidence="2 3">RS5-5</strain>
    </source>
</reference>
<evidence type="ECO:0000256" key="1">
    <source>
        <dbReference type="SAM" id="MobiDB-lite"/>
    </source>
</evidence>
<feature type="region of interest" description="Disordered" evidence="1">
    <location>
        <begin position="125"/>
        <end position="146"/>
    </location>
</feature>
<accession>A0ABT1XSJ2</accession>
<evidence type="ECO:0000313" key="3">
    <source>
        <dbReference type="Proteomes" id="UP001206067"/>
    </source>
</evidence>
<evidence type="ECO:0000313" key="2">
    <source>
        <dbReference type="EMBL" id="MCR2834634.1"/>
    </source>
</evidence>
<sequence length="146" mass="16322">MEIDDISAQVIDACIAIHRELGPGLLESVYEIVLAGELELRGLKVDRQVPVDIEFRGRHHLGAFRVDLLVEDCLVLEIKSVEQLNKSHAKQVLTYLRLMKQPVGLLLNFAGATMKEGIRRIVNQHRQPQAPSASPRLRVIKNSGEA</sequence>
<dbReference type="Pfam" id="PF13366">
    <property type="entry name" value="PDDEXK_3"/>
    <property type="match status" value="1"/>
</dbReference>
<comment type="caution">
    <text evidence="2">The sequence shown here is derived from an EMBL/GenBank/DDBJ whole genome shotgun (WGS) entry which is preliminary data.</text>
</comment>
<name>A0ABT1XSJ2_9SPHN</name>
<dbReference type="RefSeq" id="WP_257596469.1">
    <property type="nucleotide sequence ID" value="NZ_JANKHH010000006.1"/>
</dbReference>
<gene>
    <name evidence="2" type="ORF">NSO95_11810</name>
</gene>
<dbReference type="EMBL" id="JANKHH010000006">
    <property type="protein sequence ID" value="MCR2834634.1"/>
    <property type="molecule type" value="Genomic_DNA"/>
</dbReference>